<protein>
    <recommendedName>
        <fullName evidence="3">Secreted protein</fullName>
    </recommendedName>
</protein>
<evidence type="ECO:0000313" key="2">
    <source>
        <dbReference type="Proteomes" id="UP001345963"/>
    </source>
</evidence>
<accession>A0ABU7BJ85</accession>
<comment type="caution">
    <text evidence="1">The sequence shown here is derived from an EMBL/GenBank/DDBJ whole genome shotgun (WGS) entry which is preliminary data.</text>
</comment>
<keyword evidence="2" id="KW-1185">Reference proteome</keyword>
<dbReference type="Proteomes" id="UP001345963">
    <property type="component" value="Unassembled WGS sequence"/>
</dbReference>
<gene>
    <name evidence="1" type="ORF">ATANTOWER_017429</name>
</gene>
<dbReference type="EMBL" id="JAHUTI010052776">
    <property type="protein sequence ID" value="MED6249640.1"/>
    <property type="molecule type" value="Genomic_DNA"/>
</dbReference>
<name>A0ABU7BJ85_9TELE</name>
<evidence type="ECO:0008006" key="3">
    <source>
        <dbReference type="Google" id="ProtNLM"/>
    </source>
</evidence>
<proteinExistence type="predicted"/>
<evidence type="ECO:0000313" key="1">
    <source>
        <dbReference type="EMBL" id="MED6249640.1"/>
    </source>
</evidence>
<organism evidence="1 2">
    <name type="scientific">Ataeniobius toweri</name>
    <dbReference type="NCBI Taxonomy" id="208326"/>
    <lineage>
        <taxon>Eukaryota</taxon>
        <taxon>Metazoa</taxon>
        <taxon>Chordata</taxon>
        <taxon>Craniata</taxon>
        <taxon>Vertebrata</taxon>
        <taxon>Euteleostomi</taxon>
        <taxon>Actinopterygii</taxon>
        <taxon>Neopterygii</taxon>
        <taxon>Teleostei</taxon>
        <taxon>Neoteleostei</taxon>
        <taxon>Acanthomorphata</taxon>
        <taxon>Ovalentaria</taxon>
        <taxon>Atherinomorphae</taxon>
        <taxon>Cyprinodontiformes</taxon>
        <taxon>Goodeidae</taxon>
        <taxon>Ataeniobius</taxon>
    </lineage>
</organism>
<reference evidence="1 2" key="1">
    <citation type="submission" date="2021-07" db="EMBL/GenBank/DDBJ databases">
        <authorList>
            <person name="Palmer J.M."/>
        </authorList>
    </citation>
    <scope>NUCLEOTIDE SEQUENCE [LARGE SCALE GENOMIC DNA]</scope>
    <source>
        <strain evidence="1 2">AT_MEX2019</strain>
        <tissue evidence="1">Muscle</tissue>
    </source>
</reference>
<sequence length="92" mass="9692">MLLLISPYRAAAAAPHLPVASCKGVVSKDTKKPHTNLLTALRTSHSQSSPMPFLPVGVLRGSPLLLNHLTALVIGHLPAQLLLTSSLAIQDI</sequence>